<proteinExistence type="predicted"/>
<reference evidence="1 2" key="1">
    <citation type="submission" date="2018-01" db="EMBL/GenBank/DDBJ databases">
        <title>Draft genome sequences of six Vibrio diazotrophicus strains isolated from deep-sea sediments of the Baltic Sea.</title>
        <authorList>
            <person name="Castillo D."/>
            <person name="Vandieken V."/>
            <person name="Chiang O."/>
            <person name="Middelboe M."/>
        </authorList>
    </citation>
    <scope>NUCLEOTIDE SEQUENCE [LARGE SCALE GENOMIC DNA]</scope>
    <source>
        <strain evidence="1 2">65.10M</strain>
    </source>
</reference>
<sequence>MGATTVSIDPANMKWVGEDIVLAMFGWTDTALNNYRNRVWMQGKHYRRIGTSGEPSLKKAKIVYNIPEINKWIDSYPQH</sequence>
<dbReference type="RefSeq" id="WP_102969376.1">
    <property type="nucleotide sequence ID" value="NZ_POSM01000032.1"/>
</dbReference>
<dbReference type="EMBL" id="POSM01000032">
    <property type="protein sequence ID" value="PNH99270.1"/>
    <property type="molecule type" value="Genomic_DNA"/>
</dbReference>
<dbReference type="InterPro" id="IPR009634">
    <property type="entry name" value="Put_exci"/>
</dbReference>
<organism evidence="1 2">
    <name type="scientific">Vibrio diazotrophicus</name>
    <dbReference type="NCBI Taxonomy" id="685"/>
    <lineage>
        <taxon>Bacteria</taxon>
        <taxon>Pseudomonadati</taxon>
        <taxon>Pseudomonadota</taxon>
        <taxon>Gammaproteobacteria</taxon>
        <taxon>Vibrionales</taxon>
        <taxon>Vibrionaceae</taxon>
        <taxon>Vibrio</taxon>
    </lineage>
</organism>
<dbReference type="Gene3D" id="1.10.1660.60">
    <property type="entry name" value="Putative excisionased domain DUF1233"/>
    <property type="match status" value="1"/>
</dbReference>
<dbReference type="Pfam" id="PF06806">
    <property type="entry name" value="DUF1233"/>
    <property type="match status" value="1"/>
</dbReference>
<evidence type="ECO:0000313" key="2">
    <source>
        <dbReference type="Proteomes" id="UP000236547"/>
    </source>
</evidence>
<evidence type="ECO:0008006" key="3">
    <source>
        <dbReference type="Google" id="ProtNLM"/>
    </source>
</evidence>
<protein>
    <recommendedName>
        <fullName evidence="3">Excisionase</fullName>
    </recommendedName>
</protein>
<gene>
    <name evidence="1" type="ORF">C1O25_18120</name>
</gene>
<evidence type="ECO:0000313" key="1">
    <source>
        <dbReference type="EMBL" id="PNH99270.1"/>
    </source>
</evidence>
<keyword evidence="2" id="KW-1185">Reference proteome</keyword>
<dbReference type="Proteomes" id="UP000236547">
    <property type="component" value="Unassembled WGS sequence"/>
</dbReference>
<comment type="caution">
    <text evidence="1">The sequence shown here is derived from an EMBL/GenBank/DDBJ whole genome shotgun (WGS) entry which is preliminary data.</text>
</comment>
<name>A0ABX4W8E8_VIBDI</name>
<accession>A0ABX4W8E8</accession>
<dbReference type="InterPro" id="IPR038146">
    <property type="entry name" value="933W_put_Xis_sf"/>
</dbReference>